<dbReference type="Pfam" id="PF03358">
    <property type="entry name" value="FMN_red"/>
    <property type="match status" value="1"/>
</dbReference>
<dbReference type="InterPro" id="IPR008254">
    <property type="entry name" value="Flavodoxin/NO_synth"/>
</dbReference>
<dbReference type="GO" id="GO:0010181">
    <property type="term" value="F:FMN binding"/>
    <property type="evidence" value="ECO:0007669"/>
    <property type="project" value="InterPro"/>
</dbReference>
<proteinExistence type="inferred from homology"/>
<dbReference type="PANTHER" id="PTHR30546">
    <property type="entry name" value="FLAVODOXIN-RELATED PROTEIN WRBA-RELATED"/>
    <property type="match status" value="1"/>
</dbReference>
<dbReference type="Gene3D" id="3.40.50.360">
    <property type="match status" value="1"/>
</dbReference>
<accession>A0A0F7SP56</accession>
<evidence type="ECO:0000259" key="2">
    <source>
        <dbReference type="PROSITE" id="PS50902"/>
    </source>
</evidence>
<dbReference type="FunFam" id="3.40.50.360:FF:000001">
    <property type="entry name" value="NAD(P)H dehydrogenase (Quinone) FQR1-like"/>
    <property type="match status" value="1"/>
</dbReference>
<organism evidence="3">
    <name type="scientific">Phaffia rhodozyma</name>
    <name type="common">Yeast</name>
    <name type="synonym">Xanthophyllomyces dendrorhous</name>
    <dbReference type="NCBI Taxonomy" id="264483"/>
    <lineage>
        <taxon>Eukaryota</taxon>
        <taxon>Fungi</taxon>
        <taxon>Dikarya</taxon>
        <taxon>Basidiomycota</taxon>
        <taxon>Agaricomycotina</taxon>
        <taxon>Tremellomycetes</taxon>
        <taxon>Cystofilobasidiales</taxon>
        <taxon>Mrakiaceae</taxon>
        <taxon>Phaffia</taxon>
    </lineage>
</organism>
<dbReference type="GO" id="GO:0003955">
    <property type="term" value="F:NAD(P)H dehydrogenase (quinone) activity"/>
    <property type="evidence" value="ECO:0007669"/>
    <property type="project" value="InterPro"/>
</dbReference>
<dbReference type="PROSITE" id="PS50902">
    <property type="entry name" value="FLAVODOXIN_LIKE"/>
    <property type="match status" value="1"/>
</dbReference>
<dbReference type="NCBIfam" id="NF002999">
    <property type="entry name" value="PRK03767.1"/>
    <property type="match status" value="1"/>
</dbReference>
<name>A0A0F7SP56_PHARH</name>
<dbReference type="EMBL" id="LN483345">
    <property type="protein sequence ID" value="CDZ98807.1"/>
    <property type="molecule type" value="Genomic_DNA"/>
</dbReference>
<dbReference type="AlphaFoldDB" id="A0A0F7SP56"/>
<feature type="domain" description="Flavodoxin-like" evidence="2">
    <location>
        <begin position="5"/>
        <end position="191"/>
    </location>
</feature>
<dbReference type="SUPFAM" id="SSF52218">
    <property type="entry name" value="Flavoproteins"/>
    <property type="match status" value="1"/>
</dbReference>
<dbReference type="InterPro" id="IPR029039">
    <property type="entry name" value="Flavoprotein-like_sf"/>
</dbReference>
<evidence type="ECO:0000256" key="1">
    <source>
        <dbReference type="ARBA" id="ARBA00006961"/>
    </source>
</evidence>
<dbReference type="InterPro" id="IPR010089">
    <property type="entry name" value="Flavoprotein_WrbA-like"/>
</dbReference>
<sequence length="204" mass="21592">MVAKIAVIIYSTWGHINTLSESVVAGLKESGAEVTLFQIQETLSEEIRAKMHAAPKLDIPVITPKDLPQFDGFLFGFGTRYGRAPASVSAFFDATGGLWASGALVGKFAGVFFGAGSNHGGHETTALTTVPFFAHQGMIYVPIGFVRPELSIVEKVVGGSAYGASYIAGSKGQLPVTEEDKAVGRYQGQSFGTLVNTFVKGRNL</sequence>
<reference evidence="3" key="1">
    <citation type="submission" date="2014-08" db="EMBL/GenBank/DDBJ databases">
        <authorList>
            <person name="Sharma Rahul"/>
            <person name="Thines Marco"/>
        </authorList>
    </citation>
    <scope>NUCLEOTIDE SEQUENCE</scope>
</reference>
<dbReference type="InterPro" id="IPR005025">
    <property type="entry name" value="FMN_Rdtase-like_dom"/>
</dbReference>
<dbReference type="PANTHER" id="PTHR30546:SF23">
    <property type="entry name" value="FLAVOPROTEIN-LIKE PROTEIN YCP4-RELATED"/>
    <property type="match status" value="1"/>
</dbReference>
<protein>
    <submittedName>
        <fullName evidence="3">1,4-benzoquinone reductase-like</fullName>
    </submittedName>
</protein>
<dbReference type="GO" id="GO:0016020">
    <property type="term" value="C:membrane"/>
    <property type="evidence" value="ECO:0007669"/>
    <property type="project" value="TreeGrafter"/>
</dbReference>
<comment type="similarity">
    <text evidence="1">Belongs to the WrbA family.</text>
</comment>
<evidence type="ECO:0000313" key="3">
    <source>
        <dbReference type="EMBL" id="CDZ98807.1"/>
    </source>
</evidence>
<dbReference type="NCBIfam" id="TIGR01755">
    <property type="entry name" value="flav_wrbA"/>
    <property type="match status" value="1"/>
</dbReference>